<evidence type="ECO:0000313" key="1">
    <source>
        <dbReference type="EMBL" id="JAD42282.1"/>
    </source>
</evidence>
<reference evidence="1" key="1">
    <citation type="submission" date="2014-09" db="EMBL/GenBank/DDBJ databases">
        <authorList>
            <person name="Magalhaes I.L.F."/>
            <person name="Oliveira U."/>
            <person name="Santos F.R."/>
            <person name="Vidigal T.H.D.A."/>
            <person name="Brescovit A.D."/>
            <person name="Santos A.J."/>
        </authorList>
    </citation>
    <scope>NUCLEOTIDE SEQUENCE</scope>
    <source>
        <tissue evidence="1">Shoot tissue taken approximately 20 cm above the soil surface</tissue>
    </source>
</reference>
<organism evidence="1">
    <name type="scientific">Arundo donax</name>
    <name type="common">Giant reed</name>
    <name type="synonym">Donax arundinaceus</name>
    <dbReference type="NCBI Taxonomy" id="35708"/>
    <lineage>
        <taxon>Eukaryota</taxon>
        <taxon>Viridiplantae</taxon>
        <taxon>Streptophyta</taxon>
        <taxon>Embryophyta</taxon>
        <taxon>Tracheophyta</taxon>
        <taxon>Spermatophyta</taxon>
        <taxon>Magnoliopsida</taxon>
        <taxon>Liliopsida</taxon>
        <taxon>Poales</taxon>
        <taxon>Poaceae</taxon>
        <taxon>PACMAD clade</taxon>
        <taxon>Arundinoideae</taxon>
        <taxon>Arundineae</taxon>
        <taxon>Arundo</taxon>
    </lineage>
</organism>
<sequence>MPTSQFMLLHSKIDIGMLIEQHWLHIVSVGAHKCASLEVKGSIQPL</sequence>
<reference evidence="1" key="2">
    <citation type="journal article" date="2015" name="Data Brief">
        <title>Shoot transcriptome of the giant reed, Arundo donax.</title>
        <authorList>
            <person name="Barrero R.A."/>
            <person name="Guerrero F.D."/>
            <person name="Moolhuijzen P."/>
            <person name="Goolsby J.A."/>
            <person name="Tidwell J."/>
            <person name="Bellgard S.E."/>
            <person name="Bellgard M.I."/>
        </authorList>
    </citation>
    <scope>NUCLEOTIDE SEQUENCE</scope>
    <source>
        <tissue evidence="1">Shoot tissue taken approximately 20 cm above the soil surface</tissue>
    </source>
</reference>
<accession>A0A0A9A5G4</accession>
<dbReference type="AlphaFoldDB" id="A0A0A9A5G4"/>
<dbReference type="EMBL" id="GBRH01255613">
    <property type="protein sequence ID" value="JAD42282.1"/>
    <property type="molecule type" value="Transcribed_RNA"/>
</dbReference>
<proteinExistence type="predicted"/>
<protein>
    <submittedName>
        <fullName evidence="1">Uncharacterized protein</fullName>
    </submittedName>
</protein>
<name>A0A0A9A5G4_ARUDO</name>